<reference evidence="2" key="2">
    <citation type="submission" date="2015-08" db="UniProtKB">
        <authorList>
            <consortium name="WormBaseParasite"/>
        </authorList>
    </citation>
    <scope>IDENTIFICATION</scope>
</reference>
<proteinExistence type="predicted"/>
<evidence type="ECO:0000313" key="1">
    <source>
        <dbReference type="Proteomes" id="UP000035680"/>
    </source>
</evidence>
<name>A0A0K0G4D7_STRVS</name>
<keyword evidence="1" id="KW-1185">Reference proteome</keyword>
<protein>
    <submittedName>
        <fullName evidence="2">Uncharacterized protein</fullName>
    </submittedName>
</protein>
<sequence>MLEINLFLLIENLNISKEQILCQNLSNSFYVITGFDLNNNKVNIEECKEILRNKTQHLENEIKRLTCISKNNRLKEVRESHTPEEKVRAYLHRTDVTAVSTNRKNVIIVEMCKEFIPVKYFADHSIDNMC</sequence>
<reference evidence="1" key="1">
    <citation type="submission" date="2014-07" db="EMBL/GenBank/DDBJ databases">
        <authorList>
            <person name="Martin A.A"/>
            <person name="De Silva N."/>
        </authorList>
    </citation>
    <scope>NUCLEOTIDE SEQUENCE</scope>
</reference>
<evidence type="ECO:0000313" key="2">
    <source>
        <dbReference type="WBParaSite" id="SVE_1959700.1"/>
    </source>
</evidence>
<accession>A0A0K0G4D7</accession>
<dbReference type="Proteomes" id="UP000035680">
    <property type="component" value="Unassembled WGS sequence"/>
</dbReference>
<organism evidence="1 2">
    <name type="scientific">Strongyloides venezuelensis</name>
    <name type="common">Threadworm</name>
    <dbReference type="NCBI Taxonomy" id="75913"/>
    <lineage>
        <taxon>Eukaryota</taxon>
        <taxon>Metazoa</taxon>
        <taxon>Ecdysozoa</taxon>
        <taxon>Nematoda</taxon>
        <taxon>Chromadorea</taxon>
        <taxon>Rhabditida</taxon>
        <taxon>Tylenchina</taxon>
        <taxon>Panagrolaimomorpha</taxon>
        <taxon>Strongyloidoidea</taxon>
        <taxon>Strongyloididae</taxon>
        <taxon>Strongyloides</taxon>
    </lineage>
</organism>
<dbReference type="WBParaSite" id="SVE_1959700.1">
    <property type="protein sequence ID" value="SVE_1959700.1"/>
    <property type="gene ID" value="SVE_1959700"/>
</dbReference>
<dbReference type="AlphaFoldDB" id="A0A0K0G4D7"/>